<sequence length="286" mass="32744">MSPLYLFVYGTLRQGENNHAFLRHSSCIEQECWVYGKLFDTGLGYPVLEINQSKTYKVKGELYLLDPRDLPGVDELEGYVQGREENLYDRIEVDVYKGKEAVEKAILYCNIAFPTPPEKWIESGDWVEFQERSKVCPVLLQETWDKAISQQDRLLFTQMNEQDPPKLGAVRFLPVRTGFNHEGKCFATVLIQNGTGSSLDFSNAHLRYDLETVEAESEAFLAQHFHVPELQVKALSSTPWTFLFHDQGGVRQLVEQGLASQSRWTVSMNDAAEVAQQIRDNELEKE</sequence>
<dbReference type="PANTHER" id="PTHR12510:SF4">
    <property type="entry name" value="GAMMA-GLUTAMYLAMINECYCLOTRANSFERASE"/>
    <property type="match status" value="1"/>
</dbReference>
<evidence type="ECO:0000256" key="1">
    <source>
        <dbReference type="ARBA" id="ARBA00008861"/>
    </source>
</evidence>
<dbReference type="InterPro" id="IPR013024">
    <property type="entry name" value="GGCT-like"/>
</dbReference>
<dbReference type="EMBL" id="JAUSTY010000016">
    <property type="protein sequence ID" value="MDQ0167504.1"/>
    <property type="molecule type" value="Genomic_DNA"/>
</dbReference>
<evidence type="ECO:0000259" key="3">
    <source>
        <dbReference type="Pfam" id="PF06094"/>
    </source>
</evidence>
<dbReference type="SUPFAM" id="SSF110857">
    <property type="entry name" value="Gamma-glutamyl cyclotransferase-like"/>
    <property type="match status" value="1"/>
</dbReference>
<evidence type="ECO:0000313" key="5">
    <source>
        <dbReference type="Proteomes" id="UP001235840"/>
    </source>
</evidence>
<dbReference type="InterPro" id="IPR030910">
    <property type="entry name" value="SLAP_dom"/>
</dbReference>
<dbReference type="PANTHER" id="PTHR12510">
    <property type="entry name" value="TROPONIN C-AKIN-1 PROTEIN"/>
    <property type="match status" value="1"/>
</dbReference>
<dbReference type="CDD" id="cd06661">
    <property type="entry name" value="GGCT_like"/>
    <property type="match status" value="1"/>
</dbReference>
<dbReference type="Proteomes" id="UP001235840">
    <property type="component" value="Unassembled WGS sequence"/>
</dbReference>
<dbReference type="InterPro" id="IPR036568">
    <property type="entry name" value="GGCT-like_sf"/>
</dbReference>
<proteinExistence type="inferred from homology"/>
<comment type="caution">
    <text evidence="4">The sequence shown here is derived from an EMBL/GenBank/DDBJ whole genome shotgun (WGS) entry which is preliminary data.</text>
</comment>
<dbReference type="InterPro" id="IPR039126">
    <property type="entry name" value="GGACT"/>
</dbReference>
<organism evidence="4 5">
    <name type="scientific">Caldalkalibacillus horti</name>
    <dbReference type="NCBI Taxonomy" id="77523"/>
    <lineage>
        <taxon>Bacteria</taxon>
        <taxon>Bacillati</taxon>
        <taxon>Bacillota</taxon>
        <taxon>Bacilli</taxon>
        <taxon>Bacillales</taxon>
        <taxon>Bacillaceae</taxon>
        <taxon>Caldalkalibacillus</taxon>
    </lineage>
</organism>
<protein>
    <recommendedName>
        <fullName evidence="2">Gamma-glutamylcyclotransferase family protein</fullName>
    </recommendedName>
</protein>
<dbReference type="Gene3D" id="3.10.490.10">
    <property type="entry name" value="Gamma-glutamyl cyclotransferase-like"/>
    <property type="match status" value="1"/>
</dbReference>
<evidence type="ECO:0000256" key="2">
    <source>
        <dbReference type="RuleBase" id="RU367036"/>
    </source>
</evidence>
<dbReference type="InterPro" id="IPR009288">
    <property type="entry name" value="AIG2-like_dom"/>
</dbReference>
<dbReference type="Pfam" id="PF06094">
    <property type="entry name" value="GGACT"/>
    <property type="match status" value="1"/>
</dbReference>
<evidence type="ECO:0000313" key="4">
    <source>
        <dbReference type="EMBL" id="MDQ0167504.1"/>
    </source>
</evidence>
<dbReference type="RefSeq" id="WP_307396462.1">
    <property type="nucleotide sequence ID" value="NZ_BAAADK010000001.1"/>
</dbReference>
<keyword evidence="5" id="KW-1185">Reference proteome</keyword>
<accession>A0ABT9W2P2</accession>
<reference evidence="4 5" key="1">
    <citation type="submission" date="2023-07" db="EMBL/GenBank/DDBJ databases">
        <title>Genomic Encyclopedia of Type Strains, Phase IV (KMG-IV): sequencing the most valuable type-strain genomes for metagenomic binning, comparative biology and taxonomic classification.</title>
        <authorList>
            <person name="Goeker M."/>
        </authorList>
    </citation>
    <scope>NUCLEOTIDE SEQUENCE [LARGE SCALE GENOMIC DNA]</scope>
    <source>
        <strain evidence="4 5">DSM 12751</strain>
    </source>
</reference>
<gene>
    <name evidence="4" type="ORF">J2S11_003429</name>
</gene>
<comment type="similarity">
    <text evidence="1 2">Belongs to the gamma-glutamylcyclotransferase family.</text>
</comment>
<feature type="domain" description="Gamma-glutamylcyclotransferase AIG2-like" evidence="3">
    <location>
        <begin position="6"/>
        <end position="127"/>
    </location>
</feature>
<dbReference type="NCBIfam" id="TIGR04398">
    <property type="entry name" value="SLAP_DUP"/>
    <property type="match status" value="1"/>
</dbReference>
<name>A0ABT9W2P2_9BACI</name>